<dbReference type="PROSITE" id="PS50903">
    <property type="entry name" value="RUBREDOXIN_LIKE"/>
    <property type="match status" value="1"/>
</dbReference>
<comment type="caution">
    <text evidence="3">The sequence shown here is derived from an EMBL/GenBank/DDBJ whole genome shotgun (WGS) entry which is preliminary data.</text>
</comment>
<feature type="domain" description="Rubredoxin-like" evidence="2">
    <location>
        <begin position="7"/>
        <end position="41"/>
    </location>
</feature>
<dbReference type="RefSeq" id="WP_116170923.1">
    <property type="nucleotide sequence ID" value="NZ_MBEW02000001.1"/>
</dbReference>
<keyword evidence="4" id="KW-1185">Reference proteome</keyword>
<evidence type="ECO:0000259" key="2">
    <source>
        <dbReference type="PROSITE" id="PS50903"/>
    </source>
</evidence>
<dbReference type="InterPro" id="IPR024934">
    <property type="entry name" value="Rubredoxin-like_dom"/>
</dbReference>
<dbReference type="GO" id="GO:0005506">
    <property type="term" value="F:iron ion binding"/>
    <property type="evidence" value="ECO:0007669"/>
    <property type="project" value="InterPro"/>
</dbReference>
<evidence type="ECO:0000313" key="3">
    <source>
        <dbReference type="EMBL" id="RDY22265.1"/>
    </source>
</evidence>
<evidence type="ECO:0000256" key="1">
    <source>
        <dbReference type="ARBA" id="ARBA00001965"/>
    </source>
</evidence>
<proteinExistence type="predicted"/>
<sequence>MEDNKVVYAWKCTVCGYISETDQPPKECPICHVGAEKFMKIINSNVK</sequence>
<dbReference type="SUPFAM" id="SSF57802">
    <property type="entry name" value="Rubredoxin-like"/>
    <property type="match status" value="1"/>
</dbReference>
<dbReference type="EMBL" id="MBEW02000001">
    <property type="protein sequence ID" value="RDY22265.1"/>
    <property type="molecule type" value="Genomic_DNA"/>
</dbReference>
<comment type="cofactor">
    <cofactor evidence="1">
        <name>Fe(3+)</name>
        <dbReference type="ChEBI" id="CHEBI:29034"/>
    </cofactor>
</comment>
<dbReference type="InterPro" id="IPR048574">
    <property type="entry name" value="RUBY_RBDX"/>
</dbReference>
<evidence type="ECO:0000313" key="4">
    <source>
        <dbReference type="Proteomes" id="UP000093352"/>
    </source>
</evidence>
<organism evidence="3 4">
    <name type="scientific">Criibacterium bergeronii</name>
    <dbReference type="NCBI Taxonomy" id="1871336"/>
    <lineage>
        <taxon>Bacteria</taxon>
        <taxon>Bacillati</taxon>
        <taxon>Bacillota</taxon>
        <taxon>Clostridia</taxon>
        <taxon>Peptostreptococcales</taxon>
        <taxon>Filifactoraceae</taxon>
        <taxon>Criibacterium</taxon>
    </lineage>
</organism>
<protein>
    <submittedName>
        <fullName evidence="3">Rubrerythrin</fullName>
    </submittedName>
</protein>
<dbReference type="Gene3D" id="2.20.28.10">
    <property type="match status" value="1"/>
</dbReference>
<gene>
    <name evidence="3" type="ORF">BBG48_000685</name>
</gene>
<accession>A0A371IP58</accession>
<name>A0A371IP58_9FIRM</name>
<dbReference type="Pfam" id="PF21349">
    <property type="entry name" value="RUBY_RBDX"/>
    <property type="match status" value="1"/>
</dbReference>
<dbReference type="AlphaFoldDB" id="A0A371IP58"/>
<reference evidence="3 4" key="1">
    <citation type="journal article" date="2016" name="Genome Announc.">
        <title>Draft Genome Sequence of Criibacterium bergeronii gen. nov., sp. nov., Strain CCRI-22567T, Isolated from a Vaginal Sample from a Woman with Bacterial Vaginosis.</title>
        <authorList>
            <person name="Maheux A.F."/>
            <person name="Berube E."/>
            <person name="Boudreau D.K."/>
            <person name="Raymond F."/>
            <person name="Corbeil J."/>
            <person name="Roy P.H."/>
            <person name="Boissinot M."/>
            <person name="Omar R.F."/>
        </authorList>
    </citation>
    <scope>NUCLEOTIDE SEQUENCE [LARGE SCALE GENOMIC DNA]</scope>
    <source>
        <strain evidence="3 4">CCRI-22567</strain>
    </source>
</reference>
<dbReference type="Proteomes" id="UP000093352">
    <property type="component" value="Unassembled WGS sequence"/>
</dbReference>